<dbReference type="AlphaFoldDB" id="A0A1B6GQU9"/>
<protein>
    <submittedName>
        <fullName evidence="1">Uncharacterized protein</fullName>
    </submittedName>
</protein>
<name>A0A1B6GQU9_9HEMI</name>
<reference evidence="1" key="1">
    <citation type="submission" date="2015-11" db="EMBL/GenBank/DDBJ databases">
        <title>De novo transcriptome assembly of four potential Pierce s Disease insect vectors from Arizona vineyards.</title>
        <authorList>
            <person name="Tassone E.E."/>
        </authorList>
    </citation>
    <scope>NUCLEOTIDE SEQUENCE</scope>
</reference>
<evidence type="ECO:0000313" key="1">
    <source>
        <dbReference type="EMBL" id="JAS64822.1"/>
    </source>
</evidence>
<dbReference type="EMBL" id="GECZ01004947">
    <property type="protein sequence ID" value="JAS64822.1"/>
    <property type="molecule type" value="Transcribed_RNA"/>
</dbReference>
<proteinExistence type="predicted"/>
<feature type="non-terminal residue" evidence="1">
    <location>
        <position position="1"/>
    </location>
</feature>
<gene>
    <name evidence="1" type="ORF">g.43983</name>
</gene>
<feature type="non-terminal residue" evidence="1">
    <location>
        <position position="110"/>
    </location>
</feature>
<accession>A0A1B6GQU9</accession>
<organism evidence="1">
    <name type="scientific">Cuerna arida</name>
    <dbReference type="NCBI Taxonomy" id="1464854"/>
    <lineage>
        <taxon>Eukaryota</taxon>
        <taxon>Metazoa</taxon>
        <taxon>Ecdysozoa</taxon>
        <taxon>Arthropoda</taxon>
        <taxon>Hexapoda</taxon>
        <taxon>Insecta</taxon>
        <taxon>Pterygota</taxon>
        <taxon>Neoptera</taxon>
        <taxon>Paraneoptera</taxon>
        <taxon>Hemiptera</taxon>
        <taxon>Auchenorrhyncha</taxon>
        <taxon>Membracoidea</taxon>
        <taxon>Cicadellidae</taxon>
        <taxon>Cicadellinae</taxon>
        <taxon>Proconiini</taxon>
        <taxon>Cuerna</taxon>
    </lineage>
</organism>
<sequence length="110" mass="12987">YHLPTNKPLRYSKLFTKQTCNAEFNNTDEPTEKEAPENEDKYINIGEGLASEITNNTRKEIRNVSEEHERNFRVSMTKQYPHVCAMPNGLFMNPDFYLYEENELETDTYV</sequence>